<protein>
    <submittedName>
        <fullName evidence="2">Uncharacterized protein</fullName>
    </submittedName>
</protein>
<evidence type="ECO:0000313" key="2">
    <source>
        <dbReference type="EMBL" id="GAW26871.1"/>
    </source>
</evidence>
<feature type="region of interest" description="Disordered" evidence="1">
    <location>
        <begin position="1"/>
        <end position="93"/>
    </location>
</feature>
<dbReference type="EMBL" id="DF977498">
    <property type="protein sequence ID" value="GAW26871.1"/>
    <property type="molecule type" value="Genomic_DNA"/>
</dbReference>
<dbReference type="AlphaFoldDB" id="A0A1S8A9W9"/>
<accession>A0A1S8A9W9</accession>
<gene>
    <name evidence="2" type="ORF">SAMD00023353_5300050</name>
</gene>
<name>A0A1S8A9W9_ROSNE</name>
<feature type="compositionally biased region" description="Polar residues" evidence="1">
    <location>
        <begin position="42"/>
        <end position="57"/>
    </location>
</feature>
<reference evidence="2" key="1">
    <citation type="submission" date="2016-03" db="EMBL/GenBank/DDBJ databases">
        <title>Draft genome sequence of Rosellinia necatrix.</title>
        <authorList>
            <person name="Kanematsu S."/>
        </authorList>
    </citation>
    <scope>NUCLEOTIDE SEQUENCE [LARGE SCALE GENOMIC DNA]</scope>
    <source>
        <strain evidence="2">W97</strain>
    </source>
</reference>
<proteinExistence type="predicted"/>
<sequence length="220" mass="24053">MGLFPSPASTASASSLPATLTPIHRVAPGPHAPPNTPRQGGRASTTAQFTPTPNPTRFQGPRHEIIEDSLSRPAPSGRVASSTPIACPSTDPFNDSQDVADVFGELGNIDNIIDEIAIEEEREGPILRGSTRLDDLDAQATGNSASARLKQERARDLEESERMLRGDKRLACLTKLREKLDIFTDRAPCPRCLFYSNKHAYYYLRTCVEALREPEVATKI</sequence>
<organism evidence="2">
    <name type="scientific">Rosellinia necatrix</name>
    <name type="common">White root-rot fungus</name>
    <dbReference type="NCBI Taxonomy" id="77044"/>
    <lineage>
        <taxon>Eukaryota</taxon>
        <taxon>Fungi</taxon>
        <taxon>Dikarya</taxon>
        <taxon>Ascomycota</taxon>
        <taxon>Pezizomycotina</taxon>
        <taxon>Sordariomycetes</taxon>
        <taxon>Xylariomycetidae</taxon>
        <taxon>Xylariales</taxon>
        <taxon>Xylariaceae</taxon>
        <taxon>Rosellinia</taxon>
    </lineage>
</organism>
<keyword evidence="3" id="KW-1185">Reference proteome</keyword>
<evidence type="ECO:0000256" key="1">
    <source>
        <dbReference type="SAM" id="MobiDB-lite"/>
    </source>
</evidence>
<evidence type="ECO:0000313" key="3">
    <source>
        <dbReference type="Proteomes" id="UP000054516"/>
    </source>
</evidence>
<feature type="compositionally biased region" description="Basic and acidic residues" evidence="1">
    <location>
        <begin position="61"/>
        <end position="70"/>
    </location>
</feature>
<feature type="compositionally biased region" description="Low complexity" evidence="1">
    <location>
        <begin position="1"/>
        <end position="22"/>
    </location>
</feature>
<dbReference type="Proteomes" id="UP000054516">
    <property type="component" value="Unassembled WGS sequence"/>
</dbReference>